<organism evidence="1 2">
    <name type="scientific">Trichinella patagoniensis</name>
    <dbReference type="NCBI Taxonomy" id="990121"/>
    <lineage>
        <taxon>Eukaryota</taxon>
        <taxon>Metazoa</taxon>
        <taxon>Ecdysozoa</taxon>
        <taxon>Nematoda</taxon>
        <taxon>Enoplea</taxon>
        <taxon>Dorylaimia</taxon>
        <taxon>Trichinellida</taxon>
        <taxon>Trichinellidae</taxon>
        <taxon>Trichinella</taxon>
    </lineage>
</organism>
<sequence>MNFRYKCYYEYEHCLEDKSLRNLFRSPLLPLKSYKRAKCLAISRQIRIYET</sequence>
<proteinExistence type="predicted"/>
<protein>
    <submittedName>
        <fullName evidence="1">Uncharacterized protein</fullName>
    </submittedName>
</protein>
<dbReference type="AlphaFoldDB" id="A0A0V0XDK5"/>
<evidence type="ECO:0000313" key="2">
    <source>
        <dbReference type="Proteomes" id="UP000054783"/>
    </source>
</evidence>
<dbReference type="Proteomes" id="UP000054783">
    <property type="component" value="Unassembled WGS sequence"/>
</dbReference>
<gene>
    <name evidence="1" type="ORF">T12_13127</name>
</gene>
<dbReference type="EMBL" id="JYDQ01005077">
    <property type="protein sequence ID" value="KRX86129.1"/>
    <property type="molecule type" value="Genomic_DNA"/>
</dbReference>
<name>A0A0V0XDK5_9BILA</name>
<reference evidence="1 2" key="1">
    <citation type="submission" date="2015-01" db="EMBL/GenBank/DDBJ databases">
        <title>Evolution of Trichinella species and genotypes.</title>
        <authorList>
            <person name="Korhonen P.K."/>
            <person name="Edoardo P."/>
            <person name="Giuseppe L.R."/>
            <person name="Gasser R.B."/>
        </authorList>
    </citation>
    <scope>NUCLEOTIDE SEQUENCE [LARGE SCALE GENOMIC DNA]</scope>
    <source>
        <strain evidence="1">ISS2496</strain>
    </source>
</reference>
<accession>A0A0V0XDK5</accession>
<keyword evidence="2" id="KW-1185">Reference proteome</keyword>
<evidence type="ECO:0000313" key="1">
    <source>
        <dbReference type="EMBL" id="KRX86129.1"/>
    </source>
</evidence>
<comment type="caution">
    <text evidence="1">The sequence shown here is derived from an EMBL/GenBank/DDBJ whole genome shotgun (WGS) entry which is preliminary data.</text>
</comment>